<feature type="transmembrane region" description="Helical" evidence="1">
    <location>
        <begin position="150"/>
        <end position="172"/>
    </location>
</feature>
<dbReference type="AlphaFoldDB" id="A0A271VJJ6"/>
<protein>
    <submittedName>
        <fullName evidence="2">Uncharacterized protein</fullName>
    </submittedName>
</protein>
<comment type="caution">
    <text evidence="2">The sequence shown here is derived from an EMBL/GenBank/DDBJ whole genome shotgun (WGS) entry which is preliminary data.</text>
</comment>
<dbReference type="EMBL" id="NMSH01000081">
    <property type="protein sequence ID" value="PAR18332.1"/>
    <property type="molecule type" value="Genomic_DNA"/>
</dbReference>
<name>A0A271VJJ6_VIBMT</name>
<dbReference type="Proteomes" id="UP000216173">
    <property type="component" value="Unassembled WGS sequence"/>
</dbReference>
<dbReference type="RefSeq" id="WP_055034341.1">
    <property type="nucleotide sequence ID" value="NZ_LBGO01000063.1"/>
</dbReference>
<gene>
    <name evidence="2" type="ORF">CGU03_17930</name>
</gene>
<feature type="transmembrane region" description="Helical" evidence="1">
    <location>
        <begin position="192"/>
        <end position="209"/>
    </location>
</feature>
<proteinExistence type="predicted"/>
<feature type="transmembrane region" description="Helical" evidence="1">
    <location>
        <begin position="78"/>
        <end position="97"/>
    </location>
</feature>
<keyword evidence="1" id="KW-0472">Membrane</keyword>
<evidence type="ECO:0000313" key="2">
    <source>
        <dbReference type="EMBL" id="PAR18332.1"/>
    </source>
</evidence>
<organism evidence="2 3">
    <name type="scientific">Vibrio metoecus</name>
    <dbReference type="NCBI Taxonomy" id="1481663"/>
    <lineage>
        <taxon>Bacteria</taxon>
        <taxon>Pseudomonadati</taxon>
        <taxon>Pseudomonadota</taxon>
        <taxon>Gammaproteobacteria</taxon>
        <taxon>Vibrionales</taxon>
        <taxon>Vibrionaceae</taxon>
        <taxon>Vibrio</taxon>
    </lineage>
</organism>
<feature type="transmembrane region" description="Helical" evidence="1">
    <location>
        <begin position="51"/>
        <end position="72"/>
    </location>
</feature>
<sequence>MFTRTKEILEASESTLLGFSANRSMLKPIQRLFIYPLVYLKVGFGDFTKPMAVWSLTSFSVLVVLMLFSSSLEMPKELFLLLSNACAWGILLLTTFLTPSTYAFYGATEASVHRVVDILNRNGVQTEEEVELFESNMEKVEQRIESRVKFYKWIIGSFWGLYLLLLNFQLRFLSLSGKPVDDELLNKGFDNFLYVILFTAFALIAMVSYKRASNMLIANLQYACVEQKSRSKAA</sequence>
<evidence type="ECO:0000256" key="1">
    <source>
        <dbReference type="SAM" id="Phobius"/>
    </source>
</evidence>
<reference evidence="3" key="1">
    <citation type="submission" date="2017-07" db="EMBL/GenBank/DDBJ databases">
        <authorList>
            <person name="Boucher Y."/>
            <person name="Orata F.D."/>
        </authorList>
    </citation>
    <scope>NUCLEOTIDE SEQUENCE [LARGE SCALE GENOMIC DNA]</scope>
    <source>
        <strain evidence="3">OYP9E10</strain>
    </source>
</reference>
<keyword evidence="1" id="KW-1133">Transmembrane helix</keyword>
<evidence type="ECO:0000313" key="3">
    <source>
        <dbReference type="Proteomes" id="UP000216173"/>
    </source>
</evidence>
<accession>A0A271VJJ6</accession>
<keyword evidence="1" id="KW-0812">Transmembrane</keyword>